<gene>
    <name evidence="2" type="ORF">ABFO16_10255</name>
</gene>
<reference evidence="2 3" key="1">
    <citation type="submission" date="2024-03" db="EMBL/GenBank/DDBJ databases">
        <title>Human intestinal bacterial collection.</title>
        <authorList>
            <person name="Pauvert C."/>
            <person name="Hitch T.C.A."/>
            <person name="Clavel T."/>
        </authorList>
    </citation>
    <scope>NUCLEOTIDE SEQUENCE [LARGE SCALE GENOMIC DNA]</scope>
    <source>
        <strain evidence="2 3">CLA-AP-H18</strain>
    </source>
</reference>
<organism evidence="2 3">
    <name type="scientific">Ruminococcoides intestinihominis</name>
    <dbReference type="NCBI Taxonomy" id="3133161"/>
    <lineage>
        <taxon>Bacteria</taxon>
        <taxon>Bacillati</taxon>
        <taxon>Bacillota</taxon>
        <taxon>Clostridia</taxon>
        <taxon>Eubacteriales</taxon>
        <taxon>Oscillospiraceae</taxon>
        <taxon>Ruminococcoides</taxon>
    </lineage>
</organism>
<dbReference type="SUPFAM" id="SSF52540">
    <property type="entry name" value="P-loop containing nucleoside triphosphate hydrolases"/>
    <property type="match status" value="1"/>
</dbReference>
<dbReference type="InterPro" id="IPR025669">
    <property type="entry name" value="AAA_dom"/>
</dbReference>
<feature type="domain" description="AAA" evidence="1">
    <location>
        <begin position="8"/>
        <end position="183"/>
    </location>
</feature>
<name>A0ABV1HXA4_9FIRM</name>
<dbReference type="PIRSF" id="PIRSF009320">
    <property type="entry name" value="Nuc_binding_HP_1000"/>
    <property type="match status" value="1"/>
</dbReference>
<dbReference type="EMBL" id="JBBMFI010000084">
    <property type="protein sequence ID" value="MEQ2566603.1"/>
    <property type="molecule type" value="Genomic_DNA"/>
</dbReference>
<dbReference type="Gene3D" id="3.40.50.300">
    <property type="entry name" value="P-loop containing nucleotide triphosphate hydrolases"/>
    <property type="match status" value="1"/>
</dbReference>
<dbReference type="InterPro" id="IPR027417">
    <property type="entry name" value="P-loop_NTPase"/>
</dbReference>
<evidence type="ECO:0000313" key="3">
    <source>
        <dbReference type="Proteomes" id="UP001478133"/>
    </source>
</evidence>
<accession>A0ABV1HXA4</accession>
<keyword evidence="3" id="KW-1185">Reference proteome</keyword>
<dbReference type="Proteomes" id="UP001478133">
    <property type="component" value="Unassembled WGS sequence"/>
</dbReference>
<dbReference type="CDD" id="cd02042">
    <property type="entry name" value="ParAB_family"/>
    <property type="match status" value="1"/>
</dbReference>
<dbReference type="InterPro" id="IPR050678">
    <property type="entry name" value="DNA_Partitioning_ATPase"/>
</dbReference>
<proteinExistence type="predicted"/>
<dbReference type="Pfam" id="PF13614">
    <property type="entry name" value="AAA_31"/>
    <property type="match status" value="1"/>
</dbReference>
<comment type="caution">
    <text evidence="2">The sequence shown here is derived from an EMBL/GenBank/DDBJ whole genome shotgun (WGS) entry which is preliminary data.</text>
</comment>
<protein>
    <submittedName>
        <fullName evidence="2">ParA family protein</fullName>
    </submittedName>
</protein>
<evidence type="ECO:0000313" key="2">
    <source>
        <dbReference type="EMBL" id="MEQ2566603.1"/>
    </source>
</evidence>
<sequence length="266" mass="29581">MKQNTKTTIIAVANQKGGVGKTTTVVNIASGLAKCNKKVLVIDLDYQANCSLWLNFEPDRKPTIAELLVNSIGGMYINHDDYVRHFTSEHFDFIPAQEETLKGIPSYLASKNDCTNILKDTLSDEYFNKYDFIILDCSPASDLLVTNALAVCDKLLIPVQTDILAYSQVEKTLQTLVNIKKDTDVSKYLLGFLPTMYQKATKHSKEVLSALEESYGDLVIPQTISYRTEVKNAVGMNRTCVSSPRSIVGLEYMSVVGYILKKVGDE</sequence>
<evidence type="ECO:0000259" key="1">
    <source>
        <dbReference type="Pfam" id="PF13614"/>
    </source>
</evidence>
<dbReference type="RefSeq" id="WP_211147177.1">
    <property type="nucleotide sequence ID" value="NZ_JBBMEY010000029.1"/>
</dbReference>
<dbReference type="PANTHER" id="PTHR13696">
    <property type="entry name" value="P-LOOP CONTAINING NUCLEOSIDE TRIPHOSPHATE HYDROLASE"/>
    <property type="match status" value="1"/>
</dbReference>
<dbReference type="PANTHER" id="PTHR13696:SF52">
    <property type="entry name" value="PARA FAMILY PROTEIN CT_582"/>
    <property type="match status" value="1"/>
</dbReference>